<dbReference type="RefSeq" id="WP_201648632.1">
    <property type="nucleotide sequence ID" value="NZ_CAJHCS010000002.1"/>
</dbReference>
<evidence type="ECO:0000313" key="3">
    <source>
        <dbReference type="Proteomes" id="UP001494588"/>
    </source>
</evidence>
<dbReference type="InterPro" id="IPR013096">
    <property type="entry name" value="Cupin_2"/>
</dbReference>
<dbReference type="InterPro" id="IPR014710">
    <property type="entry name" value="RmlC-like_jellyroll"/>
</dbReference>
<feature type="domain" description="Cupin type-2" evidence="1">
    <location>
        <begin position="21"/>
        <end position="73"/>
    </location>
</feature>
<dbReference type="SUPFAM" id="SSF51182">
    <property type="entry name" value="RmlC-like cupins"/>
    <property type="match status" value="1"/>
</dbReference>
<organism evidence="2 3">
    <name type="scientific">Paraburkholderia sabiae</name>
    <dbReference type="NCBI Taxonomy" id="273251"/>
    <lineage>
        <taxon>Bacteria</taxon>
        <taxon>Pseudomonadati</taxon>
        <taxon>Pseudomonadota</taxon>
        <taxon>Betaproteobacteria</taxon>
        <taxon>Burkholderiales</taxon>
        <taxon>Burkholderiaceae</taxon>
        <taxon>Paraburkholderia</taxon>
    </lineage>
</organism>
<dbReference type="EMBL" id="JAZHGC010000001">
    <property type="protein sequence ID" value="MEM5284097.1"/>
    <property type="molecule type" value="Genomic_DNA"/>
</dbReference>
<dbReference type="InterPro" id="IPR011051">
    <property type="entry name" value="RmlC_Cupin_sf"/>
</dbReference>
<proteinExistence type="predicted"/>
<reference evidence="2 3" key="1">
    <citation type="submission" date="2024-01" db="EMBL/GenBank/DDBJ databases">
        <title>The diversity of rhizobia nodulating Mimosa spp. in eleven states of Brazil covering several biomes is determined by host plant, location, and edaphic factors.</title>
        <authorList>
            <person name="Rouws L."/>
            <person name="Barauna A."/>
            <person name="Beukes C."/>
            <person name="De Faria S.M."/>
            <person name="Gross E."/>
            <person name="Dos Reis Junior F.B."/>
            <person name="Simon M."/>
            <person name="Maluk M."/>
            <person name="Odee D.W."/>
            <person name="Kenicer G."/>
            <person name="Young J.P.W."/>
            <person name="Reis V.M."/>
            <person name="Zilli J."/>
            <person name="James E.K."/>
        </authorList>
    </citation>
    <scope>NUCLEOTIDE SEQUENCE [LARGE SCALE GENOMIC DNA]</scope>
    <source>
        <strain evidence="2 3">JPY77</strain>
    </source>
</reference>
<dbReference type="Proteomes" id="UP001494588">
    <property type="component" value="Unassembled WGS sequence"/>
</dbReference>
<protein>
    <submittedName>
        <fullName evidence="2">Cupin domain-containing protein</fullName>
    </submittedName>
</protein>
<evidence type="ECO:0000259" key="1">
    <source>
        <dbReference type="Pfam" id="PF07883"/>
    </source>
</evidence>
<evidence type="ECO:0000313" key="2">
    <source>
        <dbReference type="EMBL" id="MEM5284097.1"/>
    </source>
</evidence>
<sequence length="88" mass="9938">MERDEFIDALKREGFAEVVTVTRDPNGTMDDHAHPFEAKALVLHGELTIRIAATERLYKTGDVFHLQANESHSERFGPEGAQYLVGRK</sequence>
<gene>
    <name evidence="2" type="ORF">V4C55_00200</name>
</gene>
<comment type="caution">
    <text evidence="2">The sequence shown here is derived from an EMBL/GenBank/DDBJ whole genome shotgun (WGS) entry which is preliminary data.</text>
</comment>
<name>A0ABU9Q3W1_9BURK</name>
<dbReference type="Pfam" id="PF07883">
    <property type="entry name" value="Cupin_2"/>
    <property type="match status" value="1"/>
</dbReference>
<accession>A0ABU9Q3W1</accession>
<keyword evidence="3" id="KW-1185">Reference proteome</keyword>
<dbReference type="Gene3D" id="2.60.120.10">
    <property type="entry name" value="Jelly Rolls"/>
    <property type="match status" value="1"/>
</dbReference>